<feature type="transmembrane region" description="Helical" evidence="1">
    <location>
        <begin position="329"/>
        <end position="350"/>
    </location>
</feature>
<gene>
    <name evidence="2" type="ORF">A3C24_02815</name>
</gene>
<protein>
    <recommendedName>
        <fullName evidence="4">SHS2 domain-containing protein</fullName>
    </recommendedName>
</protein>
<keyword evidence="1" id="KW-1133">Transmembrane helix</keyword>
<keyword evidence="1" id="KW-0472">Membrane</keyword>
<evidence type="ECO:0008006" key="4">
    <source>
        <dbReference type="Google" id="ProtNLM"/>
    </source>
</evidence>
<reference evidence="2 3" key="1">
    <citation type="journal article" date="2016" name="Nat. Commun.">
        <title>Thousands of microbial genomes shed light on interconnected biogeochemical processes in an aquifer system.</title>
        <authorList>
            <person name="Anantharaman K."/>
            <person name="Brown C.T."/>
            <person name="Hug L.A."/>
            <person name="Sharon I."/>
            <person name="Castelle C.J."/>
            <person name="Probst A.J."/>
            <person name="Thomas B.C."/>
            <person name="Singh A."/>
            <person name="Wilkins M.J."/>
            <person name="Karaoz U."/>
            <person name="Brodie E.L."/>
            <person name="Williams K.H."/>
            <person name="Hubbard S.S."/>
            <person name="Banfield J.F."/>
        </authorList>
    </citation>
    <scope>NUCLEOTIDE SEQUENCE [LARGE SCALE GENOMIC DNA]</scope>
</reference>
<evidence type="ECO:0000313" key="3">
    <source>
        <dbReference type="Proteomes" id="UP000177159"/>
    </source>
</evidence>
<organism evidence="2 3">
    <name type="scientific">Candidatus Roizmanbacteria bacterium RIFCSPHIGHO2_02_FULL_37_24</name>
    <dbReference type="NCBI Taxonomy" id="1802037"/>
    <lineage>
        <taxon>Bacteria</taxon>
        <taxon>Candidatus Roizmaniibacteriota</taxon>
    </lineage>
</organism>
<dbReference type="PANTHER" id="PTHR32432">
    <property type="entry name" value="CELL DIVISION PROTEIN FTSA-RELATED"/>
    <property type="match status" value="1"/>
</dbReference>
<name>A0A1F7GY22_9BACT</name>
<accession>A0A1F7GY22</accession>
<comment type="caution">
    <text evidence="2">The sequence shown here is derived from an EMBL/GenBank/DDBJ whole genome shotgun (WGS) entry which is preliminary data.</text>
</comment>
<dbReference type="Proteomes" id="UP000177159">
    <property type="component" value="Unassembled WGS sequence"/>
</dbReference>
<sequence length="478" mass="53787">MSYYSLGIEWSDSKLRITGFKKSGGKHVLTILDTLELPATTDQIIDTLRKWKDKNIPKDSDVKTVLSIPESLIFLKDITLPKVKDSQLSETVYWEVFSKSGTLPTDSILQWKKISEKKNEVRVSAFVLKSETAEKYLSIFEQVGLPLTAIEPSGLSFSRIADDIKNNSLLVNLQDEETNIILLENGVPVFSSSVAVDLTHTKSTKKRLSKDNLEKIVATAKKVISFWENQTSEKVENILLTSEGINYDGLVSEIKDALELDTKIAKHIHEKLFSTGKHAEKDISPLLIAFGAARRLFTTKHHPEVNLFPSVKMRIIEEDKRRVEKLSKLSLVVSTNIVLIVLLIASFAIVKLMNRAREGDIAQTNTFVKNHPGQAYTSKVTRTNSLLGRVNKLMMTQQDTGDRLRKISDMTPVGVQFTSIQMSSSPKEEWEISGIADRNDILAFYNKLKTDSGAKEVTMPYSNLQADVNSIFRIKLIW</sequence>
<dbReference type="PANTHER" id="PTHR32432:SF3">
    <property type="entry name" value="ETHANOLAMINE UTILIZATION PROTEIN EUTJ"/>
    <property type="match status" value="1"/>
</dbReference>
<dbReference type="Gene3D" id="3.30.1490.300">
    <property type="match status" value="1"/>
</dbReference>
<evidence type="ECO:0000313" key="2">
    <source>
        <dbReference type="EMBL" id="OGK23997.1"/>
    </source>
</evidence>
<dbReference type="Gene3D" id="3.30.420.40">
    <property type="match status" value="2"/>
</dbReference>
<dbReference type="EMBL" id="MFZM01000013">
    <property type="protein sequence ID" value="OGK23997.1"/>
    <property type="molecule type" value="Genomic_DNA"/>
</dbReference>
<dbReference type="InterPro" id="IPR050696">
    <property type="entry name" value="FtsA/MreB"/>
</dbReference>
<keyword evidence="1" id="KW-0812">Transmembrane</keyword>
<dbReference type="AlphaFoldDB" id="A0A1F7GY22"/>
<proteinExistence type="predicted"/>
<evidence type="ECO:0000256" key="1">
    <source>
        <dbReference type="SAM" id="Phobius"/>
    </source>
</evidence>